<dbReference type="Pfam" id="PF17773">
    <property type="entry name" value="UPF0176_N"/>
    <property type="match status" value="1"/>
</dbReference>
<dbReference type="NCBIfam" id="NF001134">
    <property type="entry name" value="PRK00142.1-2"/>
    <property type="match status" value="1"/>
</dbReference>
<dbReference type="Pfam" id="PF12368">
    <property type="entry name" value="Rhodanese_C"/>
    <property type="match status" value="1"/>
</dbReference>
<dbReference type="InterPro" id="IPR036873">
    <property type="entry name" value="Rhodanese-like_dom_sf"/>
</dbReference>
<accession>A0ABP5G5J4</accession>
<dbReference type="EC" id="1.14.-.-" evidence="1"/>
<dbReference type="HAMAP" id="MF_00469">
    <property type="entry name" value="TrhO"/>
    <property type="match status" value="1"/>
</dbReference>
<dbReference type="PROSITE" id="PS50206">
    <property type="entry name" value="RHODANESE_3"/>
    <property type="match status" value="1"/>
</dbReference>
<reference evidence="4" key="1">
    <citation type="journal article" date="2019" name="Int. J. Syst. Evol. Microbiol.">
        <title>The Global Catalogue of Microorganisms (GCM) 10K type strain sequencing project: providing services to taxonomists for standard genome sequencing and annotation.</title>
        <authorList>
            <consortium name="The Broad Institute Genomics Platform"/>
            <consortium name="The Broad Institute Genome Sequencing Center for Infectious Disease"/>
            <person name="Wu L."/>
            <person name="Ma J."/>
        </authorList>
    </citation>
    <scope>NUCLEOTIDE SEQUENCE [LARGE SCALE GENOMIC DNA]</scope>
    <source>
        <strain evidence="4">JCM 13595</strain>
    </source>
</reference>
<evidence type="ECO:0000259" key="2">
    <source>
        <dbReference type="PROSITE" id="PS50206"/>
    </source>
</evidence>
<evidence type="ECO:0000313" key="3">
    <source>
        <dbReference type="EMBL" id="GAA2039250.1"/>
    </source>
</evidence>
<dbReference type="Pfam" id="PF00581">
    <property type="entry name" value="Rhodanese"/>
    <property type="match status" value="1"/>
</dbReference>
<comment type="similarity">
    <text evidence="1">Belongs to the TrhO family.</text>
</comment>
<comment type="caution">
    <text evidence="3">The sequence shown here is derived from an EMBL/GenBank/DDBJ whole genome shotgun (WGS) entry which is preliminary data.</text>
</comment>
<evidence type="ECO:0000313" key="4">
    <source>
        <dbReference type="Proteomes" id="UP001501461"/>
    </source>
</evidence>
<feature type="domain" description="Rhodanese" evidence="2">
    <location>
        <begin position="135"/>
        <end position="230"/>
    </location>
</feature>
<dbReference type="CDD" id="cd01518">
    <property type="entry name" value="RHOD_YceA"/>
    <property type="match status" value="1"/>
</dbReference>
<dbReference type="SUPFAM" id="SSF52821">
    <property type="entry name" value="Rhodanese/Cell cycle control phosphatase"/>
    <property type="match status" value="1"/>
</dbReference>
<keyword evidence="1" id="KW-0560">Oxidoreductase</keyword>
<proteinExistence type="inferred from homology"/>
<dbReference type="RefSeq" id="WP_343958113.1">
    <property type="nucleotide sequence ID" value="NZ_BAAAMN010000041.1"/>
</dbReference>
<comment type="catalytic activity">
    <reaction evidence="1">
        <text>uridine(34) in tRNA + AH2 + O2 = 5-hydroxyuridine(34) in tRNA + A + H2O</text>
        <dbReference type="Rhea" id="RHEA:64224"/>
        <dbReference type="Rhea" id="RHEA-COMP:11727"/>
        <dbReference type="Rhea" id="RHEA-COMP:13381"/>
        <dbReference type="ChEBI" id="CHEBI:13193"/>
        <dbReference type="ChEBI" id="CHEBI:15377"/>
        <dbReference type="ChEBI" id="CHEBI:15379"/>
        <dbReference type="ChEBI" id="CHEBI:17499"/>
        <dbReference type="ChEBI" id="CHEBI:65315"/>
        <dbReference type="ChEBI" id="CHEBI:136877"/>
    </reaction>
</comment>
<dbReference type="PANTHER" id="PTHR43268:SF6">
    <property type="entry name" value="THIOSULFATE SULFURTRANSFERASE_RHODANESE-LIKE DOMAIN-CONTAINING PROTEIN 2"/>
    <property type="match status" value="1"/>
</dbReference>
<organism evidence="3 4">
    <name type="scientific">Yaniella flava</name>
    <dbReference type="NCBI Taxonomy" id="287930"/>
    <lineage>
        <taxon>Bacteria</taxon>
        <taxon>Bacillati</taxon>
        <taxon>Actinomycetota</taxon>
        <taxon>Actinomycetes</taxon>
        <taxon>Micrococcales</taxon>
        <taxon>Micrococcaceae</taxon>
        <taxon>Yaniella</taxon>
    </lineage>
</organism>
<dbReference type="Proteomes" id="UP001501461">
    <property type="component" value="Unassembled WGS sequence"/>
</dbReference>
<dbReference type="EMBL" id="BAAAMN010000041">
    <property type="protein sequence ID" value="GAA2039250.1"/>
    <property type="molecule type" value="Genomic_DNA"/>
</dbReference>
<dbReference type="InterPro" id="IPR020936">
    <property type="entry name" value="TrhO"/>
</dbReference>
<dbReference type="Gene3D" id="3.40.250.10">
    <property type="entry name" value="Rhodanese-like domain"/>
    <property type="match status" value="1"/>
</dbReference>
<sequence>MNPQTKIALYYHFAPITDPQAIKLWQQELCKRLELTGRIIISEHGINGTVGGTIQAVKEYVKITRSHDAFTDLEVKWSEGSAADFPRLSVKVKPELVAFDRPEEIQVAPGNQVVGTATHLSPQQVNELVAQREAEGNPVTFFDGRNAFEAQIGKFKDAVVPDTTTTRDFIDELESGKYDHLKDQPVITYCTGGIRCEVLTVLMANRGFQELYQIDGGIVRYGEAFGDEGLWEGSLYVFDERMQMNFSDDTKVIGSCQLCNTPSAQLRNCADPGCKTLAVICDGCQAEDPKRICTTCATRTASVRT</sequence>
<gene>
    <name evidence="1" type="primary">trhO</name>
    <name evidence="3" type="ORF">GCM10009720_19720</name>
</gene>
<keyword evidence="1" id="KW-0819">tRNA processing</keyword>
<dbReference type="InterPro" id="IPR040503">
    <property type="entry name" value="TRHO_N"/>
</dbReference>
<keyword evidence="4" id="KW-1185">Reference proteome</keyword>
<protein>
    <recommendedName>
        <fullName evidence="1">tRNA uridine(34) hydroxylase</fullName>
        <ecNumber evidence="1">1.14.-.-</ecNumber>
    </recommendedName>
    <alternativeName>
        <fullName evidence="1">tRNA hydroxylation protein O</fullName>
    </alternativeName>
</protein>
<dbReference type="InterPro" id="IPR022111">
    <property type="entry name" value="Rhodanese_C"/>
</dbReference>
<name>A0ABP5G5J4_9MICC</name>
<dbReference type="SMART" id="SM00450">
    <property type="entry name" value="RHOD"/>
    <property type="match status" value="1"/>
</dbReference>
<dbReference type="InterPro" id="IPR001763">
    <property type="entry name" value="Rhodanese-like_dom"/>
</dbReference>
<evidence type="ECO:0000256" key="1">
    <source>
        <dbReference type="HAMAP-Rule" id="MF_00469"/>
    </source>
</evidence>
<dbReference type="Gene3D" id="3.30.70.100">
    <property type="match status" value="1"/>
</dbReference>
<dbReference type="PANTHER" id="PTHR43268">
    <property type="entry name" value="THIOSULFATE SULFURTRANSFERASE/RHODANESE-LIKE DOMAIN-CONTAINING PROTEIN 2"/>
    <property type="match status" value="1"/>
</dbReference>
<comment type="function">
    <text evidence="1">Catalyzes oxygen-dependent 5-hydroxyuridine (ho5U) modification at position 34 in tRNAs.</text>
</comment>